<protein>
    <recommendedName>
        <fullName evidence="4">Toxin-antitoxin system YwqK family antitoxin</fullName>
    </recommendedName>
</protein>
<dbReference type="EMBL" id="RQEP01000005">
    <property type="protein sequence ID" value="TGK07354.1"/>
    <property type="molecule type" value="Genomic_DNA"/>
</dbReference>
<name>A0A4R9G743_9LEPT</name>
<feature type="chain" id="PRO_5020959586" description="Toxin-antitoxin system YwqK family antitoxin" evidence="1">
    <location>
        <begin position="21"/>
        <end position="227"/>
    </location>
</feature>
<proteinExistence type="predicted"/>
<sequence>MKFFLILFSFFLFFSFCEPADRPAGLPAGAKHDRNMNAYVLIENGVSRIYYDNGKLFFECPVDENKLYHGDSKSYLRSEDGVSAQGRYEHGVKVGDWTWYFPNGKVYVKQKFGPGPKDLAAQFNGDEGNEDGPYERYYPEGNLEVKGHYKSGFKSDFWQKFFKDGELEYSGYYSKGKKIRTWFYYFPNRQTESVEVFDDSGKFISRTIYAPDGKKLCDVEEKGSHCG</sequence>
<dbReference type="Gene3D" id="3.90.930.1">
    <property type="match status" value="2"/>
</dbReference>
<evidence type="ECO:0008006" key="4">
    <source>
        <dbReference type="Google" id="ProtNLM"/>
    </source>
</evidence>
<dbReference type="OrthoDB" id="337246at2"/>
<keyword evidence="3" id="KW-1185">Reference proteome</keyword>
<evidence type="ECO:0000313" key="2">
    <source>
        <dbReference type="EMBL" id="TGK07354.1"/>
    </source>
</evidence>
<dbReference type="RefSeq" id="WP_135585116.1">
    <property type="nucleotide sequence ID" value="NZ_RQEP01000005.1"/>
</dbReference>
<dbReference type="Pfam" id="PF07661">
    <property type="entry name" value="MORN_2"/>
    <property type="match status" value="3"/>
</dbReference>
<dbReference type="Proteomes" id="UP000297453">
    <property type="component" value="Unassembled WGS sequence"/>
</dbReference>
<reference evidence="2" key="1">
    <citation type="journal article" date="2019" name="PLoS Negl. Trop. Dis.">
        <title>Revisiting the worldwide diversity of Leptospira species in the environment.</title>
        <authorList>
            <person name="Vincent A.T."/>
            <person name="Schiettekatte O."/>
            <person name="Bourhy P."/>
            <person name="Veyrier F.J."/>
            <person name="Picardeau M."/>
        </authorList>
    </citation>
    <scope>NUCLEOTIDE SEQUENCE [LARGE SCALE GENOMIC DNA]</scope>
    <source>
        <strain evidence="2">SSS9</strain>
    </source>
</reference>
<evidence type="ECO:0000256" key="1">
    <source>
        <dbReference type="SAM" id="SignalP"/>
    </source>
</evidence>
<dbReference type="InterPro" id="IPR011652">
    <property type="entry name" value="MORN_2"/>
</dbReference>
<organism evidence="2 3">
    <name type="scientific">Leptospira semungkisensis</name>
    <dbReference type="NCBI Taxonomy" id="2484985"/>
    <lineage>
        <taxon>Bacteria</taxon>
        <taxon>Pseudomonadati</taxon>
        <taxon>Spirochaetota</taxon>
        <taxon>Spirochaetia</taxon>
        <taxon>Leptospirales</taxon>
        <taxon>Leptospiraceae</taxon>
        <taxon>Leptospira</taxon>
    </lineage>
</organism>
<accession>A0A4R9G743</accession>
<comment type="caution">
    <text evidence="2">The sequence shown here is derived from an EMBL/GenBank/DDBJ whole genome shotgun (WGS) entry which is preliminary data.</text>
</comment>
<gene>
    <name evidence="2" type="ORF">EHO59_04405</name>
</gene>
<dbReference type="AlphaFoldDB" id="A0A4R9G743"/>
<feature type="signal peptide" evidence="1">
    <location>
        <begin position="1"/>
        <end position="20"/>
    </location>
</feature>
<dbReference type="SUPFAM" id="SSF82185">
    <property type="entry name" value="Histone H3 K4-specific methyltransferase SET7/9 N-terminal domain"/>
    <property type="match status" value="1"/>
</dbReference>
<evidence type="ECO:0000313" key="3">
    <source>
        <dbReference type="Proteomes" id="UP000297453"/>
    </source>
</evidence>
<keyword evidence="1" id="KW-0732">Signal</keyword>